<evidence type="ECO:0000256" key="1">
    <source>
        <dbReference type="SAM" id="SignalP"/>
    </source>
</evidence>
<organism evidence="2 3">
    <name type="scientific">Lactococcus taiwanensis</name>
    <dbReference type="NCBI Taxonomy" id="1151742"/>
    <lineage>
        <taxon>Bacteria</taxon>
        <taxon>Bacillati</taxon>
        <taxon>Bacillota</taxon>
        <taxon>Bacilli</taxon>
        <taxon>Lactobacillales</taxon>
        <taxon>Streptococcaceae</taxon>
        <taxon>Lactococcus</taxon>
    </lineage>
</organism>
<dbReference type="Pfam" id="PF03318">
    <property type="entry name" value="ETX_MTX2"/>
    <property type="match status" value="1"/>
</dbReference>
<dbReference type="KEGG" id="lti:JW886_09780"/>
<dbReference type="Gene3D" id="2.170.15.10">
    <property type="entry name" value="Proaerolysin, chain A, domain 3"/>
    <property type="match status" value="1"/>
</dbReference>
<dbReference type="InterPro" id="IPR004991">
    <property type="entry name" value="Aerolysin-like"/>
</dbReference>
<protein>
    <submittedName>
        <fullName evidence="2">ETX/MTX2 family pore-forming toxin</fullName>
    </submittedName>
</protein>
<keyword evidence="3" id="KW-1185">Reference proteome</keyword>
<dbReference type="SUPFAM" id="SSF56973">
    <property type="entry name" value="Aerolisin/ETX pore-forming domain"/>
    <property type="match status" value="1"/>
</dbReference>
<evidence type="ECO:0000313" key="2">
    <source>
        <dbReference type="EMBL" id="QSE76717.1"/>
    </source>
</evidence>
<feature type="chain" id="PRO_5041411689" evidence="1">
    <location>
        <begin position="29"/>
        <end position="309"/>
    </location>
</feature>
<evidence type="ECO:0000313" key="3">
    <source>
        <dbReference type="Proteomes" id="UP000663608"/>
    </source>
</evidence>
<dbReference type="CDD" id="cd20223">
    <property type="entry name" value="PFM_epsilon-toxin-like"/>
    <property type="match status" value="1"/>
</dbReference>
<gene>
    <name evidence="2" type="ORF">JW886_09780</name>
</gene>
<dbReference type="EMBL" id="CP070872">
    <property type="protein sequence ID" value="QSE76717.1"/>
    <property type="molecule type" value="Genomic_DNA"/>
</dbReference>
<proteinExistence type="predicted"/>
<dbReference type="AlphaFoldDB" id="A0AA45KG82"/>
<accession>A0AA45KG82</accession>
<sequence length="309" mass="33717">MKKANLLLLTTAVVSLGSIGISSTHSFADSIEPKIYDQKTEVSQFYKNGIMAWSLFENGSFFKIGGFNGDTSFEFKDAKVTQEGDPTIQNQERLFVGTNNLTNETDVEQTLTTSSFSKTYTTTTSSTVTNGYQVGAIAKATFSIPLIGDTDITLSTTYNFATSETNTDAENITYTVPPQNIKVPAHTTAKVTVSLDTLKIRGNVKLNGTGFGTMKKVNIGTVSVGNVVTYHDYDIPCSEFLKDWELGKQMGLFTDNTPITNQGDGTFYLEGTGEYEAAYGSNFNVDVQFVDNESNKIVSQTNYSLRASQ</sequence>
<dbReference type="Proteomes" id="UP000663608">
    <property type="component" value="Chromosome"/>
</dbReference>
<reference evidence="2 3" key="1">
    <citation type="submission" date="2021-02" db="EMBL/GenBank/DDBJ databases">
        <title>Complete genome sequence of Lactococcus lactis strain K_LL004.</title>
        <authorList>
            <person name="Kim H.B."/>
        </authorList>
    </citation>
    <scope>NUCLEOTIDE SEQUENCE [LARGE SCALE GENOMIC DNA]</scope>
    <source>
        <strain evidence="2 3">K_LL004</strain>
    </source>
</reference>
<keyword evidence="1" id="KW-0732">Signal</keyword>
<feature type="signal peptide" evidence="1">
    <location>
        <begin position="1"/>
        <end position="28"/>
    </location>
</feature>
<name>A0AA45KG82_9LACT</name>
<dbReference type="RefSeq" id="WP_205872001.1">
    <property type="nucleotide sequence ID" value="NZ_CP070872.1"/>
</dbReference>